<evidence type="ECO:0000256" key="3">
    <source>
        <dbReference type="ARBA" id="ARBA00022691"/>
    </source>
</evidence>
<comment type="caution">
    <text evidence="7">The sequence shown here is derived from an EMBL/GenBank/DDBJ whole genome shotgun (WGS) entry which is preliminary data.</text>
</comment>
<dbReference type="PANTHER" id="PTHR11727">
    <property type="entry name" value="DIMETHYLADENOSINE TRANSFERASE"/>
    <property type="match status" value="1"/>
</dbReference>
<evidence type="ECO:0000256" key="5">
    <source>
        <dbReference type="PROSITE-ProRule" id="PRU01026"/>
    </source>
</evidence>
<comment type="similarity">
    <text evidence="5">Belongs to the class I-like SAM-binding methyltransferase superfamily. rRNA adenine N(6)-methyltransferase family.</text>
</comment>
<dbReference type="GO" id="GO:0000179">
    <property type="term" value="F:rRNA (adenine-N6,N6-)-dimethyltransferase activity"/>
    <property type="evidence" value="ECO:0007669"/>
    <property type="project" value="UniProtKB-UniRule"/>
</dbReference>
<gene>
    <name evidence="7" type="ORF">A2903_00350</name>
</gene>
<evidence type="ECO:0000259" key="6">
    <source>
        <dbReference type="SMART" id="SM00650"/>
    </source>
</evidence>
<evidence type="ECO:0000313" key="8">
    <source>
        <dbReference type="Proteomes" id="UP000178184"/>
    </source>
</evidence>
<evidence type="ECO:0000256" key="4">
    <source>
        <dbReference type="ARBA" id="ARBA00022884"/>
    </source>
</evidence>
<dbReference type="InterPro" id="IPR020596">
    <property type="entry name" value="rRNA_Ade_Mease_Trfase_CS"/>
</dbReference>
<name>A0A1F6WQB3_9BACT</name>
<evidence type="ECO:0000256" key="2">
    <source>
        <dbReference type="ARBA" id="ARBA00022679"/>
    </source>
</evidence>
<evidence type="ECO:0000313" key="7">
    <source>
        <dbReference type="EMBL" id="OGI84004.1"/>
    </source>
</evidence>
<keyword evidence="1 5" id="KW-0489">Methyltransferase</keyword>
<protein>
    <recommendedName>
        <fullName evidence="6">Ribosomal RNA adenine methylase transferase N-terminal domain-containing protein</fullName>
    </recommendedName>
</protein>
<evidence type="ECO:0000256" key="1">
    <source>
        <dbReference type="ARBA" id="ARBA00022603"/>
    </source>
</evidence>
<dbReference type="InterPro" id="IPR029063">
    <property type="entry name" value="SAM-dependent_MTases_sf"/>
</dbReference>
<dbReference type="EMBL" id="MFUO01000013">
    <property type="protein sequence ID" value="OGI84004.1"/>
    <property type="molecule type" value="Genomic_DNA"/>
</dbReference>
<feature type="binding site" evidence="5">
    <location>
        <position position="34"/>
    </location>
    <ligand>
        <name>S-adenosyl-L-methionine</name>
        <dbReference type="ChEBI" id="CHEBI:59789"/>
    </ligand>
</feature>
<dbReference type="Gene3D" id="1.10.8.100">
    <property type="entry name" value="Ribosomal RNA adenine dimethylase-like, domain 2"/>
    <property type="match status" value="1"/>
</dbReference>
<dbReference type="STRING" id="1801764.A2903_00350"/>
<feature type="binding site" evidence="5">
    <location>
        <position position="65"/>
    </location>
    <ligand>
        <name>S-adenosyl-L-methionine</name>
        <dbReference type="ChEBI" id="CHEBI:59789"/>
    </ligand>
</feature>
<dbReference type="CDD" id="cd02440">
    <property type="entry name" value="AdoMet_MTases"/>
    <property type="match status" value="1"/>
</dbReference>
<organism evidence="7 8">
    <name type="scientific">Candidatus Nomurabacteria bacterium RIFCSPLOWO2_01_FULL_33_17</name>
    <dbReference type="NCBI Taxonomy" id="1801764"/>
    <lineage>
        <taxon>Bacteria</taxon>
        <taxon>Candidatus Nomuraibacteriota</taxon>
    </lineage>
</organism>
<feature type="domain" description="Ribosomal RNA adenine methylase transferase N-terminal" evidence="6">
    <location>
        <begin position="39"/>
        <end position="277"/>
    </location>
</feature>
<dbReference type="Pfam" id="PF00398">
    <property type="entry name" value="RrnaAD"/>
    <property type="match status" value="2"/>
</dbReference>
<dbReference type="PROSITE" id="PS51689">
    <property type="entry name" value="SAM_RNA_A_N6_MT"/>
    <property type="match status" value="1"/>
</dbReference>
<keyword evidence="2 5" id="KW-0808">Transferase</keyword>
<dbReference type="InterPro" id="IPR001737">
    <property type="entry name" value="KsgA/Erm"/>
</dbReference>
<proteinExistence type="inferred from homology"/>
<dbReference type="PROSITE" id="PS01131">
    <property type="entry name" value="RRNA_A_DIMETH"/>
    <property type="match status" value="1"/>
</dbReference>
<feature type="binding site" evidence="5">
    <location>
        <position position="86"/>
    </location>
    <ligand>
        <name>S-adenosyl-L-methionine</name>
        <dbReference type="ChEBI" id="CHEBI:59789"/>
    </ligand>
</feature>
<reference evidence="7 8" key="1">
    <citation type="journal article" date="2016" name="Nat. Commun.">
        <title>Thousands of microbial genomes shed light on interconnected biogeochemical processes in an aquifer system.</title>
        <authorList>
            <person name="Anantharaman K."/>
            <person name="Brown C.T."/>
            <person name="Hug L.A."/>
            <person name="Sharon I."/>
            <person name="Castelle C.J."/>
            <person name="Probst A.J."/>
            <person name="Thomas B.C."/>
            <person name="Singh A."/>
            <person name="Wilkins M.J."/>
            <person name="Karaoz U."/>
            <person name="Brodie E.L."/>
            <person name="Williams K.H."/>
            <person name="Hubbard S.S."/>
            <person name="Banfield J.F."/>
        </authorList>
    </citation>
    <scope>NUCLEOTIDE SEQUENCE [LARGE SCALE GENOMIC DNA]</scope>
</reference>
<dbReference type="AlphaFoldDB" id="A0A1F6WQB3"/>
<feature type="binding site" evidence="5">
    <location>
        <position position="175"/>
    </location>
    <ligand>
        <name>S-adenosyl-L-methionine</name>
        <dbReference type="ChEBI" id="CHEBI:59789"/>
    </ligand>
</feature>
<keyword evidence="4 5" id="KW-0694">RNA-binding</keyword>
<dbReference type="InterPro" id="IPR023165">
    <property type="entry name" value="rRNA_Ade_diMease-like_C"/>
</dbReference>
<keyword evidence="3 5" id="KW-0949">S-adenosyl-L-methionine</keyword>
<dbReference type="Gene3D" id="3.40.50.150">
    <property type="entry name" value="Vaccinia Virus protein VP39"/>
    <property type="match status" value="1"/>
</dbReference>
<dbReference type="InterPro" id="IPR020598">
    <property type="entry name" value="rRNA_Ade_methylase_Trfase_N"/>
</dbReference>
<feature type="binding site" evidence="5">
    <location>
        <position position="114"/>
    </location>
    <ligand>
        <name>S-adenosyl-L-methionine</name>
        <dbReference type="ChEBI" id="CHEBI:59789"/>
    </ligand>
</feature>
<dbReference type="SMART" id="SM00650">
    <property type="entry name" value="rADc"/>
    <property type="match status" value="1"/>
</dbReference>
<dbReference type="SUPFAM" id="SSF53335">
    <property type="entry name" value="S-adenosyl-L-methionine-dependent methyltransferases"/>
    <property type="match status" value="1"/>
</dbReference>
<dbReference type="PANTHER" id="PTHR11727:SF7">
    <property type="entry name" value="DIMETHYLADENOSINE TRANSFERASE-RELATED"/>
    <property type="match status" value="1"/>
</dbReference>
<feature type="binding site" evidence="5">
    <location>
        <position position="32"/>
    </location>
    <ligand>
        <name>S-adenosyl-L-methionine</name>
        <dbReference type="ChEBI" id="CHEBI:59789"/>
    </ligand>
</feature>
<dbReference type="GO" id="GO:0005829">
    <property type="term" value="C:cytosol"/>
    <property type="evidence" value="ECO:0007669"/>
    <property type="project" value="TreeGrafter"/>
</dbReference>
<dbReference type="Proteomes" id="UP000178184">
    <property type="component" value="Unassembled WGS sequence"/>
</dbReference>
<dbReference type="GO" id="GO:0003723">
    <property type="term" value="F:RNA binding"/>
    <property type="evidence" value="ECO:0007669"/>
    <property type="project" value="UniProtKB-UniRule"/>
</dbReference>
<accession>A0A1F6WQB3</accession>
<sequence>MRMKKSLGLKKFSEKNFSSETSFNKKKSLGQNFLKSEKAVRQIVEAGELGVSVKQGKQETVLEIGPGMGVLTSALLEKGARVIAIEKDDRLIIPLSIKFHKEIKSGQFVLIHGDVLDFVGKDAMLPSLVNLLSSTQVAQEPFLRKENNKKINKNSPYENSKDGPYENNGYKLIANIPYYITGEIIERFHTIENQPKTIVILVQKEVAQRIVTKSAPGLEKGIGKANSYIKDRQGKESILSIAVKMYGNPKIVSIVPMGAFVPAPNVDSAILSINNIKHFGTQKQEKEFFTILRASFAHKRKYMLSNIKTLPINIQKRVMEVLIKYKYPESIRAEDIPVAIWKDIV</sequence>